<reference evidence="5 7" key="1">
    <citation type="submission" date="2015-12" db="EMBL/GenBank/DDBJ databases">
        <title>Amycolatopsis regifaucium genome sequencing and assembly.</title>
        <authorList>
            <person name="Mayilraj S."/>
        </authorList>
    </citation>
    <scope>NUCLEOTIDE SEQUENCE [LARGE SCALE GENOMIC DNA]</scope>
    <source>
        <strain evidence="5 7">GY080</strain>
    </source>
</reference>
<proteinExistence type="predicted"/>
<evidence type="ECO:0000313" key="6">
    <source>
        <dbReference type="EMBL" id="OKA09041.1"/>
    </source>
</evidence>
<dbReference type="Gene3D" id="3.40.50.2300">
    <property type="match status" value="1"/>
</dbReference>
<dbReference type="InterPro" id="IPR051015">
    <property type="entry name" value="EvgA-like"/>
</dbReference>
<dbReference type="InterPro" id="IPR000792">
    <property type="entry name" value="Tscrpt_reg_LuxR_C"/>
</dbReference>
<dbReference type="PROSITE" id="PS50043">
    <property type="entry name" value="HTH_LUXR_2"/>
    <property type="match status" value="1"/>
</dbReference>
<dbReference type="PRINTS" id="PR00038">
    <property type="entry name" value="HTHLUXR"/>
</dbReference>
<dbReference type="Proteomes" id="UP000186883">
    <property type="component" value="Unassembled WGS sequence"/>
</dbReference>
<dbReference type="SUPFAM" id="SSF52172">
    <property type="entry name" value="CheY-like"/>
    <property type="match status" value="1"/>
</dbReference>
<dbReference type="AlphaFoldDB" id="A0A154MM34"/>
<dbReference type="EMBL" id="LOBU02000009">
    <property type="protein sequence ID" value="OKA09041.1"/>
    <property type="molecule type" value="Genomic_DNA"/>
</dbReference>
<dbReference type="InterPro" id="IPR016032">
    <property type="entry name" value="Sig_transdc_resp-reg_C-effctor"/>
</dbReference>
<dbReference type="SMART" id="SM00421">
    <property type="entry name" value="HTH_LUXR"/>
    <property type="match status" value="1"/>
</dbReference>
<organism evidence="5 7">
    <name type="scientific">Amycolatopsis regifaucium</name>
    <dbReference type="NCBI Taxonomy" id="546365"/>
    <lineage>
        <taxon>Bacteria</taxon>
        <taxon>Bacillati</taxon>
        <taxon>Actinomycetota</taxon>
        <taxon>Actinomycetes</taxon>
        <taxon>Pseudonocardiales</taxon>
        <taxon>Pseudonocardiaceae</taxon>
        <taxon>Amycolatopsis</taxon>
    </lineage>
</organism>
<evidence type="ECO:0000313" key="8">
    <source>
        <dbReference type="Proteomes" id="UP000186883"/>
    </source>
</evidence>
<dbReference type="PROSITE" id="PS50110">
    <property type="entry name" value="RESPONSE_REGULATORY"/>
    <property type="match status" value="1"/>
</dbReference>
<accession>A0A154MM34</accession>
<evidence type="ECO:0000256" key="1">
    <source>
        <dbReference type="ARBA" id="ARBA00023125"/>
    </source>
</evidence>
<dbReference type="PANTHER" id="PTHR45566">
    <property type="entry name" value="HTH-TYPE TRANSCRIPTIONAL REGULATOR YHJB-RELATED"/>
    <property type="match status" value="1"/>
</dbReference>
<dbReference type="Gene3D" id="1.10.10.10">
    <property type="entry name" value="Winged helix-like DNA-binding domain superfamily/Winged helix DNA-binding domain"/>
    <property type="match status" value="1"/>
</dbReference>
<dbReference type="Pfam" id="PF00196">
    <property type="entry name" value="GerE"/>
    <property type="match status" value="1"/>
</dbReference>
<dbReference type="GO" id="GO:0000160">
    <property type="term" value="P:phosphorelay signal transduction system"/>
    <property type="evidence" value="ECO:0007669"/>
    <property type="project" value="InterPro"/>
</dbReference>
<evidence type="ECO:0000313" key="5">
    <source>
        <dbReference type="EMBL" id="KZB85351.1"/>
    </source>
</evidence>
<dbReference type="GO" id="GO:0003677">
    <property type="term" value="F:DNA binding"/>
    <property type="evidence" value="ECO:0007669"/>
    <property type="project" value="UniProtKB-KW"/>
</dbReference>
<sequence>MWFVVELPVVDGLAIAGQLRGHGCGTKVVVLSALDKPAVVRAALSNSVQAFLPKGVSIDKLVETVRRVHDGETVIGAELISAALSGELNPLTSREREVLTLLAGGETAKEVSRELHIAVGTVSNTVTRILQKLRARNKVDAIRIAKENGWI</sequence>
<evidence type="ECO:0008006" key="9">
    <source>
        <dbReference type="Google" id="ProtNLM"/>
    </source>
</evidence>
<dbReference type="SUPFAM" id="SSF46894">
    <property type="entry name" value="C-terminal effector domain of the bipartite response regulators"/>
    <property type="match status" value="1"/>
</dbReference>
<keyword evidence="8" id="KW-1185">Reference proteome</keyword>
<dbReference type="GO" id="GO:0006355">
    <property type="term" value="P:regulation of DNA-templated transcription"/>
    <property type="evidence" value="ECO:0007669"/>
    <property type="project" value="InterPro"/>
</dbReference>
<dbReference type="InterPro" id="IPR036388">
    <property type="entry name" value="WH-like_DNA-bd_sf"/>
</dbReference>
<protein>
    <recommendedName>
        <fullName evidence="9">DNA-binding response regulator</fullName>
    </recommendedName>
</protein>
<dbReference type="PANTHER" id="PTHR45566:SF2">
    <property type="entry name" value="NARL SUBFAMILY"/>
    <property type="match status" value="1"/>
</dbReference>
<feature type="domain" description="HTH luxR-type" evidence="3">
    <location>
        <begin position="84"/>
        <end position="149"/>
    </location>
</feature>
<dbReference type="InterPro" id="IPR011006">
    <property type="entry name" value="CheY-like_superfamily"/>
</dbReference>
<dbReference type="Proteomes" id="UP000076321">
    <property type="component" value="Unassembled WGS sequence"/>
</dbReference>
<dbReference type="InterPro" id="IPR001789">
    <property type="entry name" value="Sig_transdc_resp-reg_receiver"/>
</dbReference>
<feature type="domain" description="Response regulatory" evidence="4">
    <location>
        <begin position="1"/>
        <end position="69"/>
    </location>
</feature>
<keyword evidence="1" id="KW-0238">DNA-binding</keyword>
<evidence type="ECO:0000256" key="2">
    <source>
        <dbReference type="PROSITE-ProRule" id="PRU00169"/>
    </source>
</evidence>
<gene>
    <name evidence="6" type="ORF">ATP06_0210015</name>
    <name evidence="5" type="ORF">AVL48_30780</name>
</gene>
<dbReference type="CDD" id="cd06170">
    <property type="entry name" value="LuxR_C_like"/>
    <property type="match status" value="1"/>
</dbReference>
<dbReference type="EMBL" id="LQCI01000011">
    <property type="protein sequence ID" value="KZB85351.1"/>
    <property type="molecule type" value="Genomic_DNA"/>
</dbReference>
<evidence type="ECO:0000313" key="7">
    <source>
        <dbReference type="Proteomes" id="UP000076321"/>
    </source>
</evidence>
<reference evidence="6 8" key="2">
    <citation type="submission" date="2016-11" db="EMBL/GenBank/DDBJ databases">
        <title>Genome sequencing of Amycolatopsis regifaucium.</title>
        <authorList>
            <person name="Mayilraj S."/>
            <person name="Kaur N."/>
        </authorList>
    </citation>
    <scope>NUCLEOTIDE SEQUENCE [LARGE SCALE GENOMIC DNA]</scope>
    <source>
        <strain evidence="6 8">GY080</strain>
    </source>
</reference>
<comment type="caution">
    <text evidence="2">Lacks conserved residue(s) required for the propagation of feature annotation.</text>
</comment>
<name>A0A154MM34_9PSEU</name>
<evidence type="ECO:0000259" key="3">
    <source>
        <dbReference type="PROSITE" id="PS50043"/>
    </source>
</evidence>
<comment type="caution">
    <text evidence="5">The sequence shown here is derived from an EMBL/GenBank/DDBJ whole genome shotgun (WGS) entry which is preliminary data.</text>
</comment>
<evidence type="ECO:0000259" key="4">
    <source>
        <dbReference type="PROSITE" id="PS50110"/>
    </source>
</evidence>